<dbReference type="Proteomes" id="UP000003692">
    <property type="component" value="Unassembled WGS sequence"/>
</dbReference>
<comment type="caution">
    <text evidence="1">The sequence shown here is derived from an EMBL/GenBank/DDBJ whole genome shotgun (WGS) entry which is preliminary data.</text>
</comment>
<dbReference type="EMBL" id="ADGK01000232">
    <property type="protein sequence ID" value="EFE22330.1"/>
    <property type="molecule type" value="Genomic_DNA"/>
</dbReference>
<reference evidence="1 2" key="1">
    <citation type="submission" date="2010-02" db="EMBL/GenBank/DDBJ databases">
        <authorList>
            <person name="Weinstock G."/>
            <person name="Sodergren E."/>
            <person name="Clifton S."/>
            <person name="Fulton L."/>
            <person name="Fulton B."/>
            <person name="Courtney L."/>
            <person name="Fronick C."/>
            <person name="Harrison M."/>
            <person name="Strong C."/>
            <person name="Farmer C."/>
            <person name="Delahaunty K."/>
            <person name="Markovic C."/>
            <person name="Hall O."/>
            <person name="Minx P."/>
            <person name="Tomlinson C."/>
            <person name="Mitreva M."/>
            <person name="Nelson J."/>
            <person name="Hou S."/>
            <person name="Wollam A."/>
            <person name="Pepin K.H."/>
            <person name="Johnson M."/>
            <person name="Bhonagiri V."/>
            <person name="Zhang X."/>
            <person name="Suruliraj S."/>
            <person name="Warren W."/>
            <person name="Chinwalla A."/>
            <person name="Mardis E.R."/>
            <person name="Wilson R.K."/>
        </authorList>
    </citation>
    <scope>NUCLEOTIDE SEQUENCE [LARGE SCALE GENOMIC DNA]</scope>
    <source>
        <strain evidence="1 2">ATCC 23685</strain>
    </source>
</reference>
<sequence length="40" mass="4714">MQQNTLFVLFYSHRRQKFASAKAKLWNKRQVTACLSGDIQ</sequence>
<evidence type="ECO:0000313" key="1">
    <source>
        <dbReference type="EMBL" id="EFE22330.1"/>
    </source>
</evidence>
<proteinExistence type="predicted"/>
<protein>
    <submittedName>
        <fullName evidence="1">Uncharacterized protein</fullName>
    </submittedName>
</protein>
<organism evidence="1 2">
    <name type="scientific">Edwardsiella tarda ATCC 23685</name>
    <dbReference type="NCBI Taxonomy" id="500638"/>
    <lineage>
        <taxon>Bacteria</taxon>
        <taxon>Pseudomonadati</taxon>
        <taxon>Pseudomonadota</taxon>
        <taxon>Gammaproteobacteria</taxon>
        <taxon>Enterobacterales</taxon>
        <taxon>Hafniaceae</taxon>
        <taxon>Edwardsiella</taxon>
    </lineage>
</organism>
<dbReference type="HOGENOM" id="CLU_3288754_0_0_6"/>
<accession>D4F7G7</accession>
<dbReference type="AlphaFoldDB" id="D4F7G7"/>
<name>D4F7G7_EDWTA</name>
<evidence type="ECO:0000313" key="2">
    <source>
        <dbReference type="Proteomes" id="UP000003692"/>
    </source>
</evidence>
<gene>
    <name evidence="1" type="ORF">EDWATA_02702</name>
</gene>